<keyword evidence="1" id="KW-0732">Signal</keyword>
<evidence type="ECO:0000313" key="4">
    <source>
        <dbReference type="Proteomes" id="UP001056201"/>
    </source>
</evidence>
<reference evidence="3" key="1">
    <citation type="submission" date="2022-05" db="EMBL/GenBank/DDBJ databases">
        <title>An RpoN-dependent PEP-CTERM gene is involved in floc formation of an Aquincola tertiaricarbonis strain.</title>
        <authorList>
            <person name="Qiu D."/>
            <person name="Xia M."/>
        </authorList>
    </citation>
    <scope>NUCLEOTIDE SEQUENCE</scope>
    <source>
        <strain evidence="3">RN12</strain>
    </source>
</reference>
<evidence type="ECO:0000313" key="3">
    <source>
        <dbReference type="EMBL" id="URI07243.1"/>
    </source>
</evidence>
<name>A0ABY4S2P4_AQUTE</name>
<accession>A0ABY4S2P4</accession>
<sequence length="250" mass="26171">MKSSTPTSTGWRRPVGLALALASLCAPAWSASNPAMGTWTTTLQGRELDGNTTNGFEAWYDTVLDITWLADANVAATRGATVTGLMGWQAATDFAANLSLYGLSGWRLPGNGPVNGSSFVFGTSYNGSTDAGWNITSTESELSHLYNVTLGNQGSYTTAGVARSIVTQDGPFTNILPNYYWSSGGISDTSGAWVVSFQGGDQSFVSKGNALGVWLVRDGDVPAVPEPGTWGLMGAGLAAVLAWRRRAAAR</sequence>
<organism evidence="3 4">
    <name type="scientific">Aquincola tertiaricarbonis</name>
    <dbReference type="NCBI Taxonomy" id="391953"/>
    <lineage>
        <taxon>Bacteria</taxon>
        <taxon>Pseudomonadati</taxon>
        <taxon>Pseudomonadota</taxon>
        <taxon>Betaproteobacteria</taxon>
        <taxon>Burkholderiales</taxon>
        <taxon>Sphaerotilaceae</taxon>
        <taxon>Aquincola</taxon>
    </lineage>
</organism>
<dbReference type="RefSeq" id="WP_250195508.1">
    <property type="nucleotide sequence ID" value="NZ_CP097635.1"/>
</dbReference>
<dbReference type="Pfam" id="PF07589">
    <property type="entry name" value="PEP-CTERM"/>
    <property type="match status" value="1"/>
</dbReference>
<dbReference type="InterPro" id="IPR013424">
    <property type="entry name" value="Ice-binding_C"/>
</dbReference>
<dbReference type="EMBL" id="CP097635">
    <property type="protein sequence ID" value="URI07243.1"/>
    <property type="molecule type" value="Genomic_DNA"/>
</dbReference>
<gene>
    <name evidence="3" type="ORF">MW290_01045</name>
</gene>
<evidence type="ECO:0000256" key="1">
    <source>
        <dbReference type="SAM" id="SignalP"/>
    </source>
</evidence>
<protein>
    <submittedName>
        <fullName evidence="3">DUF1566 domain-containing protein</fullName>
    </submittedName>
</protein>
<dbReference type="Proteomes" id="UP001056201">
    <property type="component" value="Chromosome 1"/>
</dbReference>
<feature type="chain" id="PRO_5045739564" evidence="1">
    <location>
        <begin position="29"/>
        <end position="250"/>
    </location>
</feature>
<dbReference type="NCBIfam" id="TIGR02595">
    <property type="entry name" value="PEP_CTERM"/>
    <property type="match status" value="1"/>
</dbReference>
<evidence type="ECO:0000259" key="2">
    <source>
        <dbReference type="Pfam" id="PF07589"/>
    </source>
</evidence>
<keyword evidence="4" id="KW-1185">Reference proteome</keyword>
<feature type="domain" description="Ice-binding protein C-terminal" evidence="2">
    <location>
        <begin position="223"/>
        <end position="246"/>
    </location>
</feature>
<feature type="signal peptide" evidence="1">
    <location>
        <begin position="1"/>
        <end position="28"/>
    </location>
</feature>
<proteinExistence type="predicted"/>